<evidence type="ECO:0000313" key="3">
    <source>
        <dbReference type="Proteomes" id="UP000824123"/>
    </source>
</evidence>
<feature type="region of interest" description="Disordered" evidence="1">
    <location>
        <begin position="75"/>
        <end position="240"/>
    </location>
</feature>
<feature type="compositionally biased region" description="Basic and acidic residues" evidence="1">
    <location>
        <begin position="168"/>
        <end position="184"/>
    </location>
</feature>
<gene>
    <name evidence="2" type="ORF">IAC59_01300</name>
</gene>
<feature type="compositionally biased region" description="Polar residues" evidence="1">
    <location>
        <begin position="223"/>
        <end position="235"/>
    </location>
</feature>
<protein>
    <submittedName>
        <fullName evidence="2">Uncharacterized protein</fullName>
    </submittedName>
</protein>
<accession>A0A9D1LPY1</accession>
<feature type="compositionally biased region" description="Basic and acidic residues" evidence="1">
    <location>
        <begin position="89"/>
        <end position="100"/>
    </location>
</feature>
<dbReference type="AlphaFoldDB" id="A0A9D1LPY1"/>
<organism evidence="2 3">
    <name type="scientific">Candidatus Fimadaptatus faecigallinarum</name>
    <dbReference type="NCBI Taxonomy" id="2840814"/>
    <lineage>
        <taxon>Bacteria</taxon>
        <taxon>Bacillati</taxon>
        <taxon>Bacillota</taxon>
        <taxon>Clostridia</taxon>
        <taxon>Eubacteriales</taxon>
        <taxon>Candidatus Fimadaptatus</taxon>
    </lineage>
</organism>
<evidence type="ECO:0000256" key="1">
    <source>
        <dbReference type="SAM" id="MobiDB-lite"/>
    </source>
</evidence>
<evidence type="ECO:0000313" key="2">
    <source>
        <dbReference type="EMBL" id="HIU45879.1"/>
    </source>
</evidence>
<reference evidence="2" key="2">
    <citation type="journal article" date="2021" name="PeerJ">
        <title>Extensive microbial diversity within the chicken gut microbiome revealed by metagenomics and culture.</title>
        <authorList>
            <person name="Gilroy R."/>
            <person name="Ravi A."/>
            <person name="Getino M."/>
            <person name="Pursley I."/>
            <person name="Horton D.L."/>
            <person name="Alikhan N.F."/>
            <person name="Baker D."/>
            <person name="Gharbi K."/>
            <person name="Hall N."/>
            <person name="Watson M."/>
            <person name="Adriaenssens E.M."/>
            <person name="Foster-Nyarko E."/>
            <person name="Jarju S."/>
            <person name="Secka A."/>
            <person name="Antonio M."/>
            <person name="Oren A."/>
            <person name="Chaudhuri R.R."/>
            <person name="La Ragione R."/>
            <person name="Hildebrand F."/>
            <person name="Pallen M.J."/>
        </authorList>
    </citation>
    <scope>NUCLEOTIDE SEQUENCE</scope>
    <source>
        <strain evidence="2">ChiSxjej2B14-8506</strain>
    </source>
</reference>
<sequence length="439" mass="49240">MLAGNEGRLVRRVTSFYDGDRFERDLVSISGVTTYVERIPATDQRTMRAWVLQLDRYVDAFTPPYYTALAGVNDEDGEELRSARAQAAEMRDESRRADEQRESEELDRLAAEARSRRLSAERAQGRAEPPHSNGQEPERAYGGSYSRVDTGAGRADAVREQGAPRVDGAAREDDAYVRPSERSRYGARSQTGREYDGDATRRLTYDSPRSNYGRDGEYAAERAQSQPAQPVQTASPRRRPLPKPIEAVVNSLGLDGVLLNAGLVDGSFLRYVLERRIIFAAWRRGWINKRTRAYVADASVSQATMAELQLAGVKTDALRTRDSASAARRAQKIEQANVLFESVNGLLEDARAQGTRLNLSGKLLICDTIRAEQIEPLRALGLSRVAVFTPMPEETYVSTAELEAMLSFIFGREPRYLHITDWEKLLDDAQLRQEMFPLR</sequence>
<feature type="compositionally biased region" description="Basic and acidic residues" evidence="1">
    <location>
        <begin position="106"/>
        <end position="129"/>
    </location>
</feature>
<proteinExistence type="predicted"/>
<dbReference type="EMBL" id="DVNK01000009">
    <property type="protein sequence ID" value="HIU45879.1"/>
    <property type="molecule type" value="Genomic_DNA"/>
</dbReference>
<reference evidence="2" key="1">
    <citation type="submission" date="2020-10" db="EMBL/GenBank/DDBJ databases">
        <authorList>
            <person name="Gilroy R."/>
        </authorList>
    </citation>
    <scope>NUCLEOTIDE SEQUENCE</scope>
    <source>
        <strain evidence="2">ChiSxjej2B14-8506</strain>
    </source>
</reference>
<comment type="caution">
    <text evidence="2">The sequence shown here is derived from an EMBL/GenBank/DDBJ whole genome shotgun (WGS) entry which is preliminary data.</text>
</comment>
<name>A0A9D1LPY1_9FIRM</name>
<dbReference type="Proteomes" id="UP000824123">
    <property type="component" value="Unassembled WGS sequence"/>
</dbReference>
<feature type="compositionally biased region" description="Basic and acidic residues" evidence="1">
    <location>
        <begin position="191"/>
        <end position="204"/>
    </location>
</feature>